<sequence length="94" mass="10476">MSSRFSSRLVCQEDKKVGSLTPNGVGTREPGQKILMLSELFQWITTFLPNSRPCLGLDATSPLLHPSGSGRLRYTPIHSYKCSCIRIPDTRKNP</sequence>
<organism evidence="1 2">
    <name type="scientific">Xenoophorus captivus</name>
    <dbReference type="NCBI Taxonomy" id="1517983"/>
    <lineage>
        <taxon>Eukaryota</taxon>
        <taxon>Metazoa</taxon>
        <taxon>Chordata</taxon>
        <taxon>Craniata</taxon>
        <taxon>Vertebrata</taxon>
        <taxon>Euteleostomi</taxon>
        <taxon>Actinopterygii</taxon>
        <taxon>Neopterygii</taxon>
        <taxon>Teleostei</taxon>
        <taxon>Neoteleostei</taxon>
        <taxon>Acanthomorphata</taxon>
        <taxon>Ovalentaria</taxon>
        <taxon>Atherinomorphae</taxon>
        <taxon>Cyprinodontiformes</taxon>
        <taxon>Goodeidae</taxon>
        <taxon>Xenoophorus</taxon>
    </lineage>
</organism>
<protein>
    <submittedName>
        <fullName evidence="1">Uncharacterized protein</fullName>
    </submittedName>
</protein>
<keyword evidence="2" id="KW-1185">Reference proteome</keyword>
<comment type="caution">
    <text evidence="1">The sequence shown here is derived from an EMBL/GenBank/DDBJ whole genome shotgun (WGS) entry which is preliminary data.</text>
</comment>
<accession>A0ABV0QN85</accession>
<dbReference type="EMBL" id="JAHRIN010017500">
    <property type="protein sequence ID" value="MEQ2197285.1"/>
    <property type="molecule type" value="Genomic_DNA"/>
</dbReference>
<gene>
    <name evidence="1" type="ORF">XENOCAPTIV_027147</name>
</gene>
<proteinExistence type="predicted"/>
<name>A0ABV0QN85_9TELE</name>
<evidence type="ECO:0000313" key="2">
    <source>
        <dbReference type="Proteomes" id="UP001434883"/>
    </source>
</evidence>
<dbReference type="Proteomes" id="UP001434883">
    <property type="component" value="Unassembled WGS sequence"/>
</dbReference>
<reference evidence="1 2" key="1">
    <citation type="submission" date="2021-06" db="EMBL/GenBank/DDBJ databases">
        <authorList>
            <person name="Palmer J.M."/>
        </authorList>
    </citation>
    <scope>NUCLEOTIDE SEQUENCE [LARGE SCALE GENOMIC DNA]</scope>
    <source>
        <strain evidence="1 2">XC_2019</strain>
        <tissue evidence="1">Muscle</tissue>
    </source>
</reference>
<evidence type="ECO:0000313" key="1">
    <source>
        <dbReference type="EMBL" id="MEQ2197285.1"/>
    </source>
</evidence>